<keyword evidence="4 5" id="KW-0560">Oxidoreductase</keyword>
<feature type="region of interest" description="Disordered" evidence="7">
    <location>
        <begin position="210"/>
        <end position="237"/>
    </location>
</feature>
<reference evidence="10 11" key="1">
    <citation type="submission" date="2020-08" db="EMBL/GenBank/DDBJ databases">
        <title>Sequencing the genomes of 1000 actinobacteria strains.</title>
        <authorList>
            <person name="Klenk H.-P."/>
        </authorList>
    </citation>
    <scope>NUCLEOTIDE SEQUENCE [LARGE SCALE GENOMIC DNA]</scope>
    <source>
        <strain evidence="10 11">DSM 23040</strain>
    </source>
</reference>
<comment type="caution">
    <text evidence="5">Lacks conserved residue(s) required for the propagation of feature annotation.</text>
</comment>
<feature type="compositionally biased region" description="Polar residues" evidence="7">
    <location>
        <begin position="222"/>
        <end position="231"/>
    </location>
</feature>
<comment type="caution">
    <text evidence="10">The sequence shown here is derived from an EMBL/GenBank/DDBJ whole genome shotgun (WGS) entry which is preliminary data.</text>
</comment>
<proteinExistence type="inferred from homology"/>
<evidence type="ECO:0000259" key="8">
    <source>
        <dbReference type="Pfam" id="PF01243"/>
    </source>
</evidence>
<dbReference type="InterPro" id="IPR012349">
    <property type="entry name" value="Split_barrel_FMN-bd"/>
</dbReference>
<feature type="domain" description="Pyridoxine 5'-phosphate oxidase dimerisation C-terminal" evidence="9">
    <location>
        <begin position="183"/>
        <end position="237"/>
    </location>
</feature>
<dbReference type="Pfam" id="PF10590">
    <property type="entry name" value="PNP_phzG_C"/>
    <property type="match status" value="1"/>
</dbReference>
<evidence type="ECO:0000256" key="2">
    <source>
        <dbReference type="ARBA" id="ARBA00022630"/>
    </source>
</evidence>
<keyword evidence="2 5" id="KW-0285">Flavoprotein</keyword>
<feature type="domain" description="Pyridoxamine 5'-phosphate oxidase N-terminal" evidence="8">
    <location>
        <begin position="49"/>
        <end position="167"/>
    </location>
</feature>
<dbReference type="RefSeq" id="WP_183376983.1">
    <property type="nucleotide sequence ID" value="NZ_CBCSFZ010000051.1"/>
</dbReference>
<feature type="binding site" evidence="5 6">
    <location>
        <begin position="86"/>
        <end position="87"/>
    </location>
    <ligand>
        <name>FMN</name>
        <dbReference type="ChEBI" id="CHEBI:58210"/>
    </ligand>
</feature>
<feature type="binding site" evidence="5 6">
    <location>
        <begin position="71"/>
        <end position="76"/>
    </location>
    <ligand>
        <name>FMN</name>
        <dbReference type="ChEBI" id="CHEBI:58210"/>
    </ligand>
</feature>
<keyword evidence="11" id="KW-1185">Reference proteome</keyword>
<keyword evidence="3 5" id="KW-0288">FMN</keyword>
<comment type="pathway">
    <text evidence="5">Cofactor metabolism; pyridoxal 5'-phosphate salvage; pyridoxal 5'-phosphate from pyridoxine 5'-phosphate: step 1/1.</text>
</comment>
<dbReference type="Gene3D" id="2.30.110.10">
    <property type="entry name" value="Electron Transport, Fmn-binding Protein, Chain A"/>
    <property type="match status" value="1"/>
</dbReference>
<evidence type="ECO:0000256" key="3">
    <source>
        <dbReference type="ARBA" id="ARBA00022643"/>
    </source>
</evidence>
<accession>A0A839R076</accession>
<dbReference type="PROSITE" id="PS01064">
    <property type="entry name" value="PYRIDOX_OXIDASE"/>
    <property type="match status" value="1"/>
</dbReference>
<protein>
    <recommendedName>
        <fullName evidence="5">Pyridoxine/pyridoxamine 5'-phosphate oxidase</fullName>
        <ecNumber evidence="5">1.4.3.5</ecNumber>
    </recommendedName>
    <alternativeName>
        <fullName evidence="5">PNP/PMP oxidase</fullName>
        <shortName evidence="5">PNPOx</shortName>
    </alternativeName>
    <alternativeName>
        <fullName evidence="5">Pyridoxal 5'-phosphate synthase</fullName>
    </alternativeName>
</protein>
<comment type="similarity">
    <text evidence="1 5">Belongs to the pyridoxamine 5'-phosphate oxidase family.</text>
</comment>
<dbReference type="GO" id="GO:0004733">
    <property type="term" value="F:pyridoxamine phosphate oxidase activity"/>
    <property type="evidence" value="ECO:0007669"/>
    <property type="project" value="UniProtKB-UniRule"/>
</dbReference>
<evidence type="ECO:0000259" key="9">
    <source>
        <dbReference type="Pfam" id="PF10590"/>
    </source>
</evidence>
<feature type="binding site" evidence="5">
    <location>
        <begin position="202"/>
        <end position="204"/>
    </location>
    <ligand>
        <name>substrate</name>
    </ligand>
</feature>
<evidence type="ECO:0000256" key="6">
    <source>
        <dbReference type="PIRSR" id="PIRSR000190-2"/>
    </source>
</evidence>
<feature type="binding site" evidence="5 6">
    <location>
        <position position="206"/>
    </location>
    <ligand>
        <name>FMN</name>
        <dbReference type="ChEBI" id="CHEBI:58210"/>
    </ligand>
</feature>
<comment type="catalytic activity">
    <reaction evidence="5">
        <text>pyridoxine 5'-phosphate + O2 = pyridoxal 5'-phosphate + H2O2</text>
        <dbReference type="Rhea" id="RHEA:15149"/>
        <dbReference type="ChEBI" id="CHEBI:15379"/>
        <dbReference type="ChEBI" id="CHEBI:16240"/>
        <dbReference type="ChEBI" id="CHEBI:58589"/>
        <dbReference type="ChEBI" id="CHEBI:597326"/>
        <dbReference type="EC" id="1.4.3.5"/>
    </reaction>
</comment>
<dbReference type="Proteomes" id="UP000568050">
    <property type="component" value="Unassembled WGS sequence"/>
</dbReference>
<comment type="subunit">
    <text evidence="5">Homodimer.</text>
</comment>
<evidence type="ECO:0000256" key="7">
    <source>
        <dbReference type="SAM" id="MobiDB-lite"/>
    </source>
</evidence>
<dbReference type="GO" id="GO:0010181">
    <property type="term" value="F:FMN binding"/>
    <property type="evidence" value="ECO:0007669"/>
    <property type="project" value="UniProtKB-UniRule"/>
</dbReference>
<evidence type="ECO:0000256" key="4">
    <source>
        <dbReference type="ARBA" id="ARBA00023002"/>
    </source>
</evidence>
<feature type="binding site" evidence="5 6">
    <location>
        <position position="196"/>
    </location>
    <ligand>
        <name>FMN</name>
        <dbReference type="ChEBI" id="CHEBI:58210"/>
    </ligand>
</feature>
<dbReference type="PIRSF" id="PIRSF000190">
    <property type="entry name" value="Pyd_amn-ph_oxd"/>
    <property type="match status" value="1"/>
</dbReference>
<dbReference type="GO" id="GO:0008615">
    <property type="term" value="P:pyridoxine biosynthetic process"/>
    <property type="evidence" value="ECO:0007669"/>
    <property type="project" value="UniProtKB-UniRule"/>
</dbReference>
<feature type="binding site" evidence="5 6">
    <location>
        <begin position="150"/>
        <end position="151"/>
    </location>
    <ligand>
        <name>FMN</name>
        <dbReference type="ChEBI" id="CHEBI:58210"/>
    </ligand>
</feature>
<dbReference type="HAMAP" id="MF_01629">
    <property type="entry name" value="PdxH"/>
    <property type="match status" value="1"/>
</dbReference>
<dbReference type="PANTHER" id="PTHR10851:SF0">
    <property type="entry name" value="PYRIDOXINE-5'-PHOSPHATE OXIDASE"/>
    <property type="match status" value="1"/>
</dbReference>
<feature type="binding site" evidence="5">
    <location>
        <position position="133"/>
    </location>
    <ligand>
        <name>substrate</name>
    </ligand>
</feature>
<dbReference type="InterPro" id="IPR000659">
    <property type="entry name" value="Pyridox_Oxase"/>
</dbReference>
<organism evidence="10 11">
    <name type="scientific">Helcobacillus massiliensis</name>
    <dbReference type="NCBI Taxonomy" id="521392"/>
    <lineage>
        <taxon>Bacteria</taxon>
        <taxon>Bacillati</taxon>
        <taxon>Actinomycetota</taxon>
        <taxon>Actinomycetes</taxon>
        <taxon>Micrococcales</taxon>
        <taxon>Dermabacteraceae</taxon>
        <taxon>Helcobacillus</taxon>
    </lineage>
</organism>
<evidence type="ECO:0000256" key="5">
    <source>
        <dbReference type="HAMAP-Rule" id="MF_01629"/>
    </source>
</evidence>
<dbReference type="EMBL" id="JACHWP010000008">
    <property type="protein sequence ID" value="MBB3023631.1"/>
    <property type="molecule type" value="Genomic_DNA"/>
</dbReference>
<comment type="pathway">
    <text evidence="5">Cofactor metabolism; pyridoxal 5'-phosphate salvage; pyridoxal 5'-phosphate from pyridoxamine 5'-phosphate: step 1/1.</text>
</comment>
<dbReference type="EC" id="1.4.3.5" evidence="5"/>
<dbReference type="InterPro" id="IPR019576">
    <property type="entry name" value="Pyridoxamine_oxidase_dimer_C"/>
</dbReference>
<dbReference type="InterPro" id="IPR011576">
    <property type="entry name" value="Pyridox_Oxase_N"/>
</dbReference>
<dbReference type="AlphaFoldDB" id="A0A839R076"/>
<gene>
    <name evidence="5" type="primary">pdxH</name>
    <name evidence="10" type="ORF">FHX50_001928</name>
</gene>
<comment type="function">
    <text evidence="5">Catalyzes the oxidation of either pyridoxine 5'-phosphate (PNP) or pyridoxamine 5'-phosphate (PMP) into pyridoxal 5'-phosphate (PLP).</text>
</comment>
<dbReference type="Pfam" id="PF01243">
    <property type="entry name" value="PNPOx_N"/>
    <property type="match status" value="1"/>
</dbReference>
<feature type="binding site" evidence="5 6">
    <location>
        <position position="93"/>
    </location>
    <ligand>
        <name>FMN</name>
        <dbReference type="ChEBI" id="CHEBI:58210"/>
    </ligand>
</feature>
<dbReference type="PANTHER" id="PTHR10851">
    <property type="entry name" value="PYRIDOXINE-5-PHOSPHATE OXIDASE"/>
    <property type="match status" value="1"/>
</dbReference>
<dbReference type="NCBIfam" id="TIGR00558">
    <property type="entry name" value="pdxH"/>
    <property type="match status" value="1"/>
</dbReference>
<sequence>MTGSAPDLRRERIDYHEGTLTEADAGRDPHALFDRWMQDAITRRDEKDDLPEPNAMVVATADRATGQPHSRTVLLKGHEDGRFLFFTNYESAKGREIAENDRVAINFTWFPLQRQIRIEGTAAKLPGAESDAYHDVRPRGAQIGAWASPQSQTITDREELNRRNEEAAARFDGEDTVPRPPHWGGYAVTAHRFEFWQGGGDRLHDRLVFEPVGPDTDGASPASPSARSEWTVTRLAP</sequence>
<evidence type="ECO:0000313" key="11">
    <source>
        <dbReference type="Proteomes" id="UP000568050"/>
    </source>
</evidence>
<feature type="binding site" evidence="5">
    <location>
        <position position="76"/>
    </location>
    <ligand>
        <name>substrate</name>
    </ligand>
</feature>
<dbReference type="NCBIfam" id="NF004231">
    <property type="entry name" value="PRK05679.1"/>
    <property type="match status" value="1"/>
</dbReference>
<comment type="catalytic activity">
    <reaction evidence="5">
        <text>pyridoxamine 5'-phosphate + O2 + H2O = pyridoxal 5'-phosphate + H2O2 + NH4(+)</text>
        <dbReference type="Rhea" id="RHEA:15817"/>
        <dbReference type="ChEBI" id="CHEBI:15377"/>
        <dbReference type="ChEBI" id="CHEBI:15379"/>
        <dbReference type="ChEBI" id="CHEBI:16240"/>
        <dbReference type="ChEBI" id="CHEBI:28938"/>
        <dbReference type="ChEBI" id="CHEBI:58451"/>
        <dbReference type="ChEBI" id="CHEBI:597326"/>
        <dbReference type="EC" id="1.4.3.5"/>
    </reaction>
</comment>
<keyword evidence="5" id="KW-0664">Pyridoxine biosynthesis</keyword>
<feature type="binding site" evidence="5">
    <location>
        <position position="137"/>
    </location>
    <ligand>
        <name>substrate</name>
    </ligand>
</feature>
<evidence type="ECO:0000256" key="1">
    <source>
        <dbReference type="ARBA" id="ARBA00007301"/>
    </source>
</evidence>
<feature type="binding site" evidence="5 6">
    <location>
        <position position="115"/>
    </location>
    <ligand>
        <name>FMN</name>
        <dbReference type="ChEBI" id="CHEBI:58210"/>
    </ligand>
</feature>
<dbReference type="SUPFAM" id="SSF50475">
    <property type="entry name" value="FMN-binding split barrel"/>
    <property type="match status" value="1"/>
</dbReference>
<dbReference type="InterPro" id="IPR019740">
    <property type="entry name" value="Pyridox_Oxase_CS"/>
</dbReference>
<dbReference type="UniPathway" id="UPA01068">
    <property type="reaction ID" value="UER00304"/>
</dbReference>
<comment type="cofactor">
    <cofactor evidence="5 6">
        <name>FMN</name>
        <dbReference type="ChEBI" id="CHEBI:58210"/>
    </cofactor>
    <text evidence="5 6">Binds 1 FMN per subunit.</text>
</comment>
<name>A0A839R076_9MICO</name>
<evidence type="ECO:0000313" key="10">
    <source>
        <dbReference type="EMBL" id="MBB3023631.1"/>
    </source>
</evidence>